<feature type="chain" id="PRO_5028950572" evidence="1">
    <location>
        <begin position="20"/>
        <end position="100"/>
    </location>
</feature>
<dbReference type="InterPro" id="IPR001855">
    <property type="entry name" value="Defensin_beta-like"/>
</dbReference>
<evidence type="ECO:0000256" key="1">
    <source>
        <dbReference type="SAM" id="SignalP"/>
    </source>
</evidence>
<keyword evidence="1" id="KW-0732">Signal</keyword>
<feature type="signal peptide" evidence="1">
    <location>
        <begin position="1"/>
        <end position="19"/>
    </location>
</feature>
<dbReference type="Pfam" id="PF00711">
    <property type="entry name" value="Defensin_beta"/>
    <property type="match status" value="1"/>
</dbReference>
<reference evidence="3" key="1">
    <citation type="submission" date="2020-05" db="EMBL/GenBank/DDBJ databases">
        <title>Identification and characterization of crocodylian beta-defensin peptides.</title>
        <authorList>
            <person name="Santana F.L."/>
            <person name="Estrada K.J."/>
            <person name="Corzo G."/>
        </authorList>
    </citation>
    <scope>NUCLEOTIDE SEQUENCE</scope>
</reference>
<evidence type="ECO:0000313" key="3">
    <source>
        <dbReference type="EMBL" id="QNC69637.1"/>
    </source>
</evidence>
<feature type="domain" description="Beta-defensin-like" evidence="2">
    <location>
        <begin position="65"/>
        <end position="98"/>
    </location>
</feature>
<accession>A0A7G6KN27</accession>
<dbReference type="GO" id="GO:0005576">
    <property type="term" value="C:extracellular region"/>
    <property type="evidence" value="ECO:0007669"/>
    <property type="project" value="InterPro"/>
</dbReference>
<dbReference type="AlphaFoldDB" id="A0A7G6KN27"/>
<proteinExistence type="evidence at transcript level"/>
<dbReference type="GO" id="GO:0006952">
    <property type="term" value="P:defense response"/>
    <property type="evidence" value="ECO:0007669"/>
    <property type="project" value="InterPro"/>
</dbReference>
<gene>
    <name evidence="3" type="primary">BD4</name>
</gene>
<name>A0A7G6KN27_ALLMI</name>
<protein>
    <submittedName>
        <fullName evidence="3">Beta-defensin 4</fullName>
    </submittedName>
</protein>
<sequence length="100" mass="11086">MKIIYLLLGVAFLVSQAQAQDVVVAQDEAEAQDLDDIDEEAQDNAMEAEYAATMGSPDVKPQEYPVVCRVLLGVCRPFRCLRNERTIGSCSSNHACCKRY</sequence>
<evidence type="ECO:0000259" key="2">
    <source>
        <dbReference type="Pfam" id="PF00711"/>
    </source>
</evidence>
<dbReference type="Gene3D" id="3.10.360.10">
    <property type="entry name" value="Antimicrobial Peptide, Beta-defensin 2, Chain A"/>
    <property type="match status" value="1"/>
</dbReference>
<feature type="non-terminal residue" evidence="3">
    <location>
        <position position="100"/>
    </location>
</feature>
<dbReference type="SUPFAM" id="SSF57392">
    <property type="entry name" value="Defensin-like"/>
    <property type="match status" value="1"/>
</dbReference>
<organism evidence="3">
    <name type="scientific">Alligator mississippiensis</name>
    <name type="common">American alligator</name>
    <dbReference type="NCBI Taxonomy" id="8496"/>
    <lineage>
        <taxon>Eukaryota</taxon>
        <taxon>Metazoa</taxon>
        <taxon>Chordata</taxon>
        <taxon>Craniata</taxon>
        <taxon>Vertebrata</taxon>
        <taxon>Euteleostomi</taxon>
        <taxon>Archelosauria</taxon>
        <taxon>Archosauria</taxon>
        <taxon>Crocodylia</taxon>
        <taxon>Alligatoridae</taxon>
        <taxon>Alligatorinae</taxon>
        <taxon>Alligator</taxon>
    </lineage>
</organism>
<dbReference type="EMBL" id="MT452585">
    <property type="protein sequence ID" value="QNC69637.1"/>
    <property type="molecule type" value="mRNA"/>
</dbReference>